<gene>
    <name evidence="2" type="ORF">N8I77_011434</name>
</gene>
<comment type="caution">
    <text evidence="2">The sequence shown here is derived from an EMBL/GenBank/DDBJ whole genome shotgun (WGS) entry which is preliminary data.</text>
</comment>
<keyword evidence="3" id="KW-1185">Reference proteome</keyword>
<evidence type="ECO:0000313" key="2">
    <source>
        <dbReference type="EMBL" id="KAK2599702.1"/>
    </source>
</evidence>
<accession>A0AAD9S5N6</accession>
<evidence type="ECO:0000256" key="1">
    <source>
        <dbReference type="SAM" id="MobiDB-lite"/>
    </source>
</evidence>
<feature type="compositionally biased region" description="Low complexity" evidence="1">
    <location>
        <begin position="15"/>
        <end position="24"/>
    </location>
</feature>
<dbReference type="AlphaFoldDB" id="A0AAD9S5N6"/>
<evidence type="ECO:0000313" key="3">
    <source>
        <dbReference type="Proteomes" id="UP001265746"/>
    </source>
</evidence>
<organism evidence="2 3">
    <name type="scientific">Phomopsis amygdali</name>
    <name type="common">Fusicoccum amygdali</name>
    <dbReference type="NCBI Taxonomy" id="1214568"/>
    <lineage>
        <taxon>Eukaryota</taxon>
        <taxon>Fungi</taxon>
        <taxon>Dikarya</taxon>
        <taxon>Ascomycota</taxon>
        <taxon>Pezizomycotina</taxon>
        <taxon>Sordariomycetes</taxon>
        <taxon>Sordariomycetidae</taxon>
        <taxon>Diaporthales</taxon>
        <taxon>Diaporthaceae</taxon>
        <taxon>Diaporthe</taxon>
    </lineage>
</organism>
<dbReference type="EMBL" id="JAUJFL010000007">
    <property type="protein sequence ID" value="KAK2599702.1"/>
    <property type="molecule type" value="Genomic_DNA"/>
</dbReference>
<feature type="compositionally biased region" description="Polar residues" evidence="1">
    <location>
        <begin position="25"/>
        <end position="42"/>
    </location>
</feature>
<feature type="region of interest" description="Disordered" evidence="1">
    <location>
        <begin position="1"/>
        <end position="65"/>
    </location>
</feature>
<name>A0AAD9S5N6_PHOAM</name>
<proteinExistence type="predicted"/>
<dbReference type="Proteomes" id="UP001265746">
    <property type="component" value="Unassembled WGS sequence"/>
</dbReference>
<protein>
    <submittedName>
        <fullName evidence="2">Uncharacterized protein</fullName>
    </submittedName>
</protein>
<reference evidence="2" key="1">
    <citation type="submission" date="2023-06" db="EMBL/GenBank/DDBJ databases">
        <authorList>
            <person name="Noh H."/>
        </authorList>
    </citation>
    <scope>NUCLEOTIDE SEQUENCE</scope>
    <source>
        <strain evidence="2">DUCC20226</strain>
    </source>
</reference>
<sequence>MLGVHRRSSQDDDAGGASVDASSDPQSTHMVASPSLTVSSTPLHVLADASTQERKRSVSASAERPVKRKIVKVTRACDVCKTELTVEQLRPGKQDALAHCPVTAVSNGDALQTVIMMQSIAEEDL</sequence>